<comment type="subcellular location">
    <subcellularLocation>
        <location evidence="2">Membrane</location>
    </subcellularLocation>
</comment>
<dbReference type="InterPro" id="IPR003594">
    <property type="entry name" value="HATPase_dom"/>
</dbReference>
<dbReference type="CDD" id="cd00082">
    <property type="entry name" value="HisKA"/>
    <property type="match status" value="1"/>
</dbReference>
<dbReference type="PROSITE" id="PS50885">
    <property type="entry name" value="HAMP"/>
    <property type="match status" value="1"/>
</dbReference>
<dbReference type="InterPro" id="IPR013727">
    <property type="entry name" value="2CSK_N"/>
</dbReference>
<dbReference type="InterPro" id="IPR050428">
    <property type="entry name" value="TCS_sensor_his_kinase"/>
</dbReference>
<dbReference type="InterPro" id="IPR003661">
    <property type="entry name" value="HisK_dim/P_dom"/>
</dbReference>
<dbReference type="Pfam" id="PF02518">
    <property type="entry name" value="HATPase_c"/>
    <property type="match status" value="1"/>
</dbReference>
<evidence type="ECO:0000256" key="9">
    <source>
        <dbReference type="ARBA" id="ARBA00023012"/>
    </source>
</evidence>
<dbReference type="EC" id="2.7.13.3" evidence="3"/>
<feature type="transmembrane region" description="Helical" evidence="11">
    <location>
        <begin position="196"/>
        <end position="217"/>
    </location>
</feature>
<evidence type="ECO:0000256" key="6">
    <source>
        <dbReference type="ARBA" id="ARBA00022692"/>
    </source>
</evidence>
<evidence type="ECO:0000256" key="8">
    <source>
        <dbReference type="ARBA" id="ARBA00022989"/>
    </source>
</evidence>
<evidence type="ECO:0000256" key="11">
    <source>
        <dbReference type="SAM" id="Phobius"/>
    </source>
</evidence>
<dbReference type="SUPFAM" id="SSF55874">
    <property type="entry name" value="ATPase domain of HSP90 chaperone/DNA topoisomerase II/histidine kinase"/>
    <property type="match status" value="1"/>
</dbReference>
<keyword evidence="5" id="KW-0808">Transferase</keyword>
<evidence type="ECO:0000313" key="14">
    <source>
        <dbReference type="EMBL" id="QNN57146.1"/>
    </source>
</evidence>
<dbReference type="Gene3D" id="3.30.565.10">
    <property type="entry name" value="Histidine kinase-like ATPase, C-terminal domain"/>
    <property type="match status" value="1"/>
</dbReference>
<dbReference type="PRINTS" id="PR00344">
    <property type="entry name" value="BCTRLSENSOR"/>
</dbReference>
<dbReference type="InterPro" id="IPR036890">
    <property type="entry name" value="HATPase_C_sf"/>
</dbReference>
<dbReference type="EMBL" id="CP060714">
    <property type="protein sequence ID" value="QNN57146.1"/>
    <property type="molecule type" value="Genomic_DNA"/>
</dbReference>
<dbReference type="PROSITE" id="PS50109">
    <property type="entry name" value="HIS_KIN"/>
    <property type="match status" value="1"/>
</dbReference>
<feature type="domain" description="HAMP" evidence="13">
    <location>
        <begin position="211"/>
        <end position="263"/>
    </location>
</feature>
<keyword evidence="8 11" id="KW-1133">Transmembrane helix</keyword>
<keyword evidence="9" id="KW-0902">Two-component regulatory system</keyword>
<dbReference type="GO" id="GO:0000155">
    <property type="term" value="F:phosphorelay sensor kinase activity"/>
    <property type="evidence" value="ECO:0007669"/>
    <property type="project" value="InterPro"/>
</dbReference>
<feature type="transmembrane region" description="Helical" evidence="11">
    <location>
        <begin position="21"/>
        <end position="41"/>
    </location>
</feature>
<dbReference type="SUPFAM" id="SSF47384">
    <property type="entry name" value="Homodimeric domain of signal transducing histidine kinase"/>
    <property type="match status" value="1"/>
</dbReference>
<evidence type="ECO:0000256" key="3">
    <source>
        <dbReference type="ARBA" id="ARBA00012438"/>
    </source>
</evidence>
<dbReference type="Gene3D" id="1.10.287.130">
    <property type="match status" value="1"/>
</dbReference>
<evidence type="ECO:0000256" key="10">
    <source>
        <dbReference type="ARBA" id="ARBA00023136"/>
    </source>
</evidence>
<dbReference type="Pfam" id="PF08521">
    <property type="entry name" value="2CSK_N"/>
    <property type="match status" value="1"/>
</dbReference>
<feature type="domain" description="Histidine kinase" evidence="12">
    <location>
        <begin position="271"/>
        <end position="492"/>
    </location>
</feature>
<evidence type="ECO:0000256" key="7">
    <source>
        <dbReference type="ARBA" id="ARBA00022777"/>
    </source>
</evidence>
<dbReference type="AlphaFoldDB" id="A0A7G9RNH1"/>
<dbReference type="InterPro" id="IPR003660">
    <property type="entry name" value="HAMP_dom"/>
</dbReference>
<evidence type="ECO:0000256" key="4">
    <source>
        <dbReference type="ARBA" id="ARBA00022553"/>
    </source>
</evidence>
<dbReference type="SMART" id="SM00388">
    <property type="entry name" value="HisKA"/>
    <property type="match status" value="1"/>
</dbReference>
<evidence type="ECO:0000313" key="15">
    <source>
        <dbReference type="Proteomes" id="UP000515811"/>
    </source>
</evidence>
<evidence type="ECO:0000256" key="2">
    <source>
        <dbReference type="ARBA" id="ARBA00004370"/>
    </source>
</evidence>
<sequence length="503" mass="54793">MAARRSPDAAASRAFSLRRRLLIWMAVPLLVFVLIDAWLSYRTALQTTQTAYDRLLVTASHALGDMIRLERGELQVTLPHSALELYSTDVRSDLREQPGRSPLLYRVNFLNGDFLAGDAALPAYTGLPPVNTAYASRLQFYDRQMPDGEPARFVALWQPVESAEGMRYVVVQVGEYVSYRYAIGRAILWNTLARQVALLLLLLVAMWVVATVALRPLRVLARSVDQRSPDDLKPLSAASTPEEVGPLLCAFNGLLARVDGSRQRQQRFIADASHQLRTPLAVLQLHAESGLKGDVPAHEALGHIADTTGRTSRVVHQLLMWNRAQGDRHDPDPSREQVELRGLMQDVAVELSPLLARQQLDFSLDAPEAPLLWTGERWMVEEILKNLLTNAIQHAPAGSELGMRLRSLEGKGCELEVWDSGPGLAANVAQRLFEPFVTGGGKGAGLGLAICRDLALALGAQLSVCNRAEGARSAQGGGPTGVKAALLLPPLPPMPRPPVAGAS</sequence>
<evidence type="ECO:0000259" key="13">
    <source>
        <dbReference type="PROSITE" id="PS50885"/>
    </source>
</evidence>
<dbReference type="RefSeq" id="WP_187597411.1">
    <property type="nucleotide sequence ID" value="NZ_CP060714.1"/>
</dbReference>
<keyword evidence="10 11" id="KW-0472">Membrane</keyword>
<dbReference type="GO" id="GO:0005886">
    <property type="term" value="C:plasma membrane"/>
    <property type="evidence" value="ECO:0007669"/>
    <property type="project" value="TreeGrafter"/>
</dbReference>
<keyword evidence="15" id="KW-1185">Reference proteome</keyword>
<evidence type="ECO:0000259" key="12">
    <source>
        <dbReference type="PROSITE" id="PS50109"/>
    </source>
</evidence>
<reference evidence="14 15" key="1">
    <citation type="submission" date="2020-08" db="EMBL/GenBank/DDBJ databases">
        <title>Genome sequence of Diaphorobacter ruginosibacter DSM 27467T.</title>
        <authorList>
            <person name="Hyun D.-W."/>
            <person name="Bae J.-W."/>
        </authorList>
    </citation>
    <scope>NUCLEOTIDE SEQUENCE [LARGE SCALE GENOMIC DNA]</scope>
    <source>
        <strain evidence="14 15">DSM 27467</strain>
    </source>
</reference>
<gene>
    <name evidence="14" type="ORF">H9K76_22175</name>
</gene>
<dbReference type="Pfam" id="PF00512">
    <property type="entry name" value="HisKA"/>
    <property type="match status" value="1"/>
</dbReference>
<keyword evidence="7 14" id="KW-0418">Kinase</keyword>
<evidence type="ECO:0000256" key="1">
    <source>
        <dbReference type="ARBA" id="ARBA00000085"/>
    </source>
</evidence>
<keyword evidence="4" id="KW-0597">Phosphoprotein</keyword>
<accession>A0A7G9RNH1</accession>
<protein>
    <recommendedName>
        <fullName evidence="3">histidine kinase</fullName>
        <ecNumber evidence="3">2.7.13.3</ecNumber>
    </recommendedName>
</protein>
<keyword evidence="6 11" id="KW-0812">Transmembrane</keyword>
<dbReference type="InterPro" id="IPR004358">
    <property type="entry name" value="Sig_transdc_His_kin-like_C"/>
</dbReference>
<organism evidence="14 15">
    <name type="scientific">Diaphorobacter ruginosibacter</name>
    <dbReference type="NCBI Taxonomy" id="1715720"/>
    <lineage>
        <taxon>Bacteria</taxon>
        <taxon>Pseudomonadati</taxon>
        <taxon>Pseudomonadota</taxon>
        <taxon>Betaproteobacteria</taxon>
        <taxon>Burkholderiales</taxon>
        <taxon>Comamonadaceae</taxon>
        <taxon>Diaphorobacter</taxon>
    </lineage>
</organism>
<proteinExistence type="predicted"/>
<dbReference type="KEGG" id="drg:H9K76_22175"/>
<dbReference type="InterPro" id="IPR005467">
    <property type="entry name" value="His_kinase_dom"/>
</dbReference>
<comment type="catalytic activity">
    <reaction evidence="1">
        <text>ATP + protein L-histidine = ADP + protein N-phospho-L-histidine.</text>
        <dbReference type="EC" id="2.7.13.3"/>
    </reaction>
</comment>
<dbReference type="InterPro" id="IPR036097">
    <property type="entry name" value="HisK_dim/P_sf"/>
</dbReference>
<dbReference type="PANTHER" id="PTHR45436">
    <property type="entry name" value="SENSOR HISTIDINE KINASE YKOH"/>
    <property type="match status" value="1"/>
</dbReference>
<evidence type="ECO:0000256" key="5">
    <source>
        <dbReference type="ARBA" id="ARBA00022679"/>
    </source>
</evidence>
<dbReference type="PANTHER" id="PTHR45436:SF1">
    <property type="entry name" value="SENSOR PROTEIN QSEC"/>
    <property type="match status" value="1"/>
</dbReference>
<name>A0A7G9RNH1_9BURK</name>
<dbReference type="SMART" id="SM00387">
    <property type="entry name" value="HATPase_c"/>
    <property type="match status" value="1"/>
</dbReference>
<dbReference type="Proteomes" id="UP000515811">
    <property type="component" value="Chromosome"/>
</dbReference>